<dbReference type="InterPro" id="IPR043128">
    <property type="entry name" value="Rev_trsase/Diguanyl_cyclase"/>
</dbReference>
<dbReference type="Pfam" id="PF00078">
    <property type="entry name" value="RVT_1"/>
    <property type="match status" value="1"/>
</dbReference>
<dbReference type="AlphaFoldDB" id="A0AAE0PUL0"/>
<dbReference type="InterPro" id="IPR053134">
    <property type="entry name" value="RNA-dir_DNA_polymerase"/>
</dbReference>
<accession>A0AAE0PUL0</accession>
<dbReference type="CDD" id="cd01647">
    <property type="entry name" value="RT_LTR"/>
    <property type="match status" value="1"/>
</dbReference>
<evidence type="ECO:0000313" key="5">
    <source>
        <dbReference type="Proteomes" id="UP001274896"/>
    </source>
</evidence>
<name>A0AAE0PUL0_9TELE</name>
<gene>
    <name evidence="4" type="ORF">QTP70_022942</name>
</gene>
<dbReference type="PANTHER" id="PTHR24559">
    <property type="entry name" value="TRANSPOSON TY3-I GAG-POL POLYPROTEIN"/>
    <property type="match status" value="1"/>
</dbReference>
<dbReference type="InterPro" id="IPR000477">
    <property type="entry name" value="RT_dom"/>
</dbReference>
<comment type="similarity">
    <text evidence="1">Belongs to the beta type-B retroviral polymerase family. HERV class-II K(HML-2) pol subfamily.</text>
</comment>
<feature type="non-terminal residue" evidence="4">
    <location>
        <position position="1"/>
    </location>
</feature>
<evidence type="ECO:0000256" key="1">
    <source>
        <dbReference type="ARBA" id="ARBA00010879"/>
    </source>
</evidence>
<dbReference type="Gene3D" id="3.30.70.270">
    <property type="match status" value="1"/>
</dbReference>
<proteinExistence type="inferred from homology"/>
<reference evidence="4" key="1">
    <citation type="submission" date="2023-06" db="EMBL/GenBank/DDBJ databases">
        <title>Male Hemibagrus guttatus genome.</title>
        <authorList>
            <person name="Bian C."/>
        </authorList>
    </citation>
    <scope>NUCLEOTIDE SEQUENCE</scope>
    <source>
        <strain evidence="4">Male_cb2023</strain>
        <tissue evidence="4">Muscle</tissue>
    </source>
</reference>
<dbReference type="GO" id="GO:0004523">
    <property type="term" value="F:RNA-DNA hybrid ribonuclease activity"/>
    <property type="evidence" value="ECO:0007669"/>
    <property type="project" value="UniProtKB-EC"/>
</dbReference>
<dbReference type="PANTHER" id="PTHR24559:SF440">
    <property type="entry name" value="RIBONUCLEASE H"/>
    <property type="match status" value="1"/>
</dbReference>
<protein>
    <recommendedName>
        <fullName evidence="2">ribonuclease H</fullName>
        <ecNumber evidence="2">3.1.26.4</ecNumber>
    </recommendedName>
</protein>
<evidence type="ECO:0000256" key="2">
    <source>
        <dbReference type="ARBA" id="ARBA00012180"/>
    </source>
</evidence>
<dbReference type="SUPFAM" id="SSF56672">
    <property type="entry name" value="DNA/RNA polymerases"/>
    <property type="match status" value="1"/>
</dbReference>
<organism evidence="4 5">
    <name type="scientific">Hemibagrus guttatus</name>
    <dbReference type="NCBI Taxonomy" id="175788"/>
    <lineage>
        <taxon>Eukaryota</taxon>
        <taxon>Metazoa</taxon>
        <taxon>Chordata</taxon>
        <taxon>Craniata</taxon>
        <taxon>Vertebrata</taxon>
        <taxon>Euteleostomi</taxon>
        <taxon>Actinopterygii</taxon>
        <taxon>Neopterygii</taxon>
        <taxon>Teleostei</taxon>
        <taxon>Ostariophysi</taxon>
        <taxon>Siluriformes</taxon>
        <taxon>Bagridae</taxon>
        <taxon>Hemibagrus</taxon>
    </lineage>
</organism>
<dbReference type="Proteomes" id="UP001274896">
    <property type="component" value="Unassembled WGS sequence"/>
</dbReference>
<sequence>ILFFVISSPTNPIILGFPWPQCPDPCISWKEESPSTAEIAVIPQEYHELHEVFSKERATQLPHHCPWDCATDLLPNAGPPKCKVYPLSLPESKAMEDYIEEALAAGFGTTKGGLGLHQARPTHESDTNIYEYLVMPHGLVNAPAVFQAIINEIFKADRYVITYIDDISIYSTSHDGHIHHVCMVLAQLLQHQLYVNAKKCDVPGLCHLSEESRNEFQQGKGGYRLA</sequence>
<dbReference type="InterPro" id="IPR043502">
    <property type="entry name" value="DNA/RNA_pol_sf"/>
</dbReference>
<evidence type="ECO:0000313" key="4">
    <source>
        <dbReference type="EMBL" id="KAK3508357.1"/>
    </source>
</evidence>
<evidence type="ECO:0000259" key="3">
    <source>
        <dbReference type="Pfam" id="PF00078"/>
    </source>
</evidence>
<comment type="caution">
    <text evidence="4">The sequence shown here is derived from an EMBL/GenBank/DDBJ whole genome shotgun (WGS) entry which is preliminary data.</text>
</comment>
<feature type="domain" description="Reverse transcriptase" evidence="3">
    <location>
        <begin position="124"/>
        <end position="201"/>
    </location>
</feature>
<dbReference type="EMBL" id="JAUCMX010000028">
    <property type="protein sequence ID" value="KAK3508357.1"/>
    <property type="molecule type" value="Genomic_DNA"/>
</dbReference>
<dbReference type="EC" id="3.1.26.4" evidence="2"/>
<keyword evidence="5" id="KW-1185">Reference proteome</keyword>